<proteinExistence type="predicted"/>
<keyword evidence="1 2" id="KW-0238">DNA-binding</keyword>
<reference evidence="5" key="1">
    <citation type="journal article" date="2019" name="Int. J. Syst. Evol. Microbiol.">
        <title>The Global Catalogue of Microorganisms (GCM) 10K type strain sequencing project: providing services to taxonomists for standard genome sequencing and annotation.</title>
        <authorList>
            <consortium name="The Broad Institute Genomics Platform"/>
            <consortium name="The Broad Institute Genome Sequencing Center for Infectious Disease"/>
            <person name="Wu L."/>
            <person name="Ma J."/>
        </authorList>
    </citation>
    <scope>NUCLEOTIDE SEQUENCE [LARGE SCALE GENOMIC DNA]</scope>
    <source>
        <strain evidence="5">CGMCC-1.15741</strain>
    </source>
</reference>
<dbReference type="SUPFAM" id="SSF46689">
    <property type="entry name" value="Homeodomain-like"/>
    <property type="match status" value="1"/>
</dbReference>
<keyword evidence="5" id="KW-1185">Reference proteome</keyword>
<evidence type="ECO:0000256" key="2">
    <source>
        <dbReference type="PROSITE-ProRule" id="PRU00335"/>
    </source>
</evidence>
<comment type="caution">
    <text evidence="4">The sequence shown here is derived from an EMBL/GenBank/DDBJ whole genome shotgun (WGS) entry which is preliminary data.</text>
</comment>
<dbReference type="RefSeq" id="WP_377378713.1">
    <property type="nucleotide sequence ID" value="NZ_JBHSSW010000012.1"/>
</dbReference>
<name>A0ABW1SB25_9PROT</name>
<feature type="DNA-binding region" description="H-T-H motif" evidence="2">
    <location>
        <begin position="22"/>
        <end position="41"/>
    </location>
</feature>
<evidence type="ECO:0000256" key="1">
    <source>
        <dbReference type="ARBA" id="ARBA00023125"/>
    </source>
</evidence>
<dbReference type="PRINTS" id="PR00455">
    <property type="entry name" value="HTHTETR"/>
</dbReference>
<evidence type="ECO:0000313" key="5">
    <source>
        <dbReference type="Proteomes" id="UP001596303"/>
    </source>
</evidence>
<dbReference type="Proteomes" id="UP001596303">
    <property type="component" value="Unassembled WGS sequence"/>
</dbReference>
<feature type="domain" description="HTH tetR-type" evidence="3">
    <location>
        <begin position="1"/>
        <end position="59"/>
    </location>
</feature>
<evidence type="ECO:0000259" key="3">
    <source>
        <dbReference type="PROSITE" id="PS50977"/>
    </source>
</evidence>
<gene>
    <name evidence="4" type="ORF">ACFQDM_10290</name>
</gene>
<accession>A0ABW1SB25</accession>
<dbReference type="Pfam" id="PF00440">
    <property type="entry name" value="TetR_N"/>
    <property type="match status" value="1"/>
</dbReference>
<dbReference type="EMBL" id="JBHSSW010000012">
    <property type="protein sequence ID" value="MFC6198472.1"/>
    <property type="molecule type" value="Genomic_DNA"/>
</dbReference>
<organism evidence="4 5">
    <name type="scientific">Ponticaulis profundi</name>
    <dbReference type="NCBI Taxonomy" id="2665222"/>
    <lineage>
        <taxon>Bacteria</taxon>
        <taxon>Pseudomonadati</taxon>
        <taxon>Pseudomonadota</taxon>
        <taxon>Alphaproteobacteria</taxon>
        <taxon>Hyphomonadales</taxon>
        <taxon>Hyphomonadaceae</taxon>
        <taxon>Ponticaulis</taxon>
    </lineage>
</organism>
<sequence length="202" mass="22257">MREKLIASAISCLYNDGYSAATTLNVQKKAGVSRGALVHHFPTRADLLIAVAKKIIEEQTKFYISELEKIGDNRERYLQIIAIAWKALKKPSGMALLEILLGCRSDEDLSVRLAPVIRDLTAFQRQGMWYLAKGAGATDRAAVQSANDLCLAALRGLSIQLLYDDDPDATESSVTLLLHWARKWLAETAPADTAMATLRALR</sequence>
<dbReference type="InterPro" id="IPR009057">
    <property type="entry name" value="Homeodomain-like_sf"/>
</dbReference>
<dbReference type="InterPro" id="IPR001647">
    <property type="entry name" value="HTH_TetR"/>
</dbReference>
<protein>
    <submittedName>
        <fullName evidence="4">TetR/AcrR family transcriptional regulator</fullName>
    </submittedName>
</protein>
<evidence type="ECO:0000313" key="4">
    <source>
        <dbReference type="EMBL" id="MFC6198472.1"/>
    </source>
</evidence>
<dbReference type="PROSITE" id="PS50977">
    <property type="entry name" value="HTH_TETR_2"/>
    <property type="match status" value="1"/>
</dbReference>
<dbReference type="Gene3D" id="1.10.357.10">
    <property type="entry name" value="Tetracycline Repressor, domain 2"/>
    <property type="match status" value="1"/>
</dbReference>